<dbReference type="InParanoid" id="A0A2P5FB60"/>
<organism evidence="2 3">
    <name type="scientific">Trema orientale</name>
    <name type="common">Charcoal tree</name>
    <name type="synonym">Celtis orientalis</name>
    <dbReference type="NCBI Taxonomy" id="63057"/>
    <lineage>
        <taxon>Eukaryota</taxon>
        <taxon>Viridiplantae</taxon>
        <taxon>Streptophyta</taxon>
        <taxon>Embryophyta</taxon>
        <taxon>Tracheophyta</taxon>
        <taxon>Spermatophyta</taxon>
        <taxon>Magnoliopsida</taxon>
        <taxon>eudicotyledons</taxon>
        <taxon>Gunneridae</taxon>
        <taxon>Pentapetalae</taxon>
        <taxon>rosids</taxon>
        <taxon>fabids</taxon>
        <taxon>Rosales</taxon>
        <taxon>Cannabaceae</taxon>
        <taxon>Trema</taxon>
    </lineage>
</organism>
<reference evidence="3" key="1">
    <citation type="submission" date="2016-06" db="EMBL/GenBank/DDBJ databases">
        <title>Parallel loss of symbiosis genes in relatives of nitrogen-fixing non-legume Parasponia.</title>
        <authorList>
            <person name="Van Velzen R."/>
            <person name="Holmer R."/>
            <person name="Bu F."/>
            <person name="Rutten L."/>
            <person name="Van Zeijl A."/>
            <person name="Liu W."/>
            <person name="Santuari L."/>
            <person name="Cao Q."/>
            <person name="Sharma T."/>
            <person name="Shen D."/>
            <person name="Roswanjaya Y."/>
            <person name="Wardhani T."/>
            <person name="Kalhor M.S."/>
            <person name="Jansen J."/>
            <person name="Van den Hoogen J."/>
            <person name="Gungor B."/>
            <person name="Hartog M."/>
            <person name="Hontelez J."/>
            <person name="Verver J."/>
            <person name="Yang W.-C."/>
            <person name="Schijlen E."/>
            <person name="Repin R."/>
            <person name="Schilthuizen M."/>
            <person name="Schranz E."/>
            <person name="Heidstra R."/>
            <person name="Miyata K."/>
            <person name="Fedorova E."/>
            <person name="Kohlen W."/>
            <person name="Bisseling T."/>
            <person name="Smit S."/>
            <person name="Geurts R."/>
        </authorList>
    </citation>
    <scope>NUCLEOTIDE SEQUENCE [LARGE SCALE GENOMIC DNA]</scope>
    <source>
        <strain evidence="3">cv. RG33-2</strain>
    </source>
</reference>
<protein>
    <submittedName>
        <fullName evidence="2">Uncharacterized protein</fullName>
    </submittedName>
</protein>
<keyword evidence="1" id="KW-1133">Transmembrane helix</keyword>
<dbReference type="EMBL" id="JXTC01000047">
    <property type="protein sequence ID" value="PON95013.1"/>
    <property type="molecule type" value="Genomic_DNA"/>
</dbReference>
<feature type="transmembrane region" description="Helical" evidence="1">
    <location>
        <begin position="64"/>
        <end position="86"/>
    </location>
</feature>
<comment type="caution">
    <text evidence="2">The sequence shown here is derived from an EMBL/GenBank/DDBJ whole genome shotgun (WGS) entry which is preliminary data.</text>
</comment>
<proteinExistence type="predicted"/>
<keyword evidence="1" id="KW-0812">Transmembrane</keyword>
<evidence type="ECO:0000256" key="1">
    <source>
        <dbReference type="SAM" id="Phobius"/>
    </source>
</evidence>
<gene>
    <name evidence="2" type="ORF">TorRG33x02_092120</name>
</gene>
<sequence>MVEPDGGMSTFLNQEYWSKKMEVEKKMLFSWSQFSDAKAAPPPSRRKQLLFITKYTRKVKAGKFLNVIFIYFLILKAHSIICYASTIQMGVGIHEQEDSIYLQLQSCL</sequence>
<keyword evidence="1" id="KW-0472">Membrane</keyword>
<dbReference type="OrthoDB" id="10497480at2759"/>
<dbReference type="AlphaFoldDB" id="A0A2P5FB60"/>
<keyword evidence="3" id="KW-1185">Reference proteome</keyword>
<evidence type="ECO:0000313" key="2">
    <source>
        <dbReference type="EMBL" id="PON95013.1"/>
    </source>
</evidence>
<dbReference type="Proteomes" id="UP000237000">
    <property type="component" value="Unassembled WGS sequence"/>
</dbReference>
<name>A0A2P5FB60_TREOI</name>
<accession>A0A2P5FB60</accession>
<evidence type="ECO:0000313" key="3">
    <source>
        <dbReference type="Proteomes" id="UP000237000"/>
    </source>
</evidence>